<dbReference type="EMBL" id="BSRX01000033">
    <property type="protein sequence ID" value="GLW57060.1"/>
    <property type="molecule type" value="Genomic_DNA"/>
</dbReference>
<proteinExistence type="predicted"/>
<reference evidence="1" key="1">
    <citation type="submission" date="2023-02" db="EMBL/GenBank/DDBJ databases">
        <title>Kitasatospora phosalacinea NBRC 14362.</title>
        <authorList>
            <person name="Ichikawa N."/>
            <person name="Sato H."/>
            <person name="Tonouchi N."/>
        </authorList>
    </citation>
    <scope>NUCLEOTIDE SEQUENCE</scope>
    <source>
        <strain evidence="1">NBRC 14362</strain>
    </source>
</reference>
<dbReference type="Proteomes" id="UP001165143">
    <property type="component" value="Unassembled WGS sequence"/>
</dbReference>
<name>A0A9W6URZ4_9ACTN</name>
<sequence>MGETTTRAAWLELLEGWGRDCGGCTPAELDDLGVTGPEATSWYAFCAADYAEQLAGALASPWALHTPEQVGAAAAALTAVQLHAERAKRRLLDLLAAMAERGEAGPVPPGLPELLAAAPSEEAADRLLAELSAVPLLRPVPGTLAAALRGTAGLLGDLLVPQEDAVEVFGAPGEPDHQGWARLRHGGKEWRLYFHSHDEDEWFLDDFPAEPCTRLPLGGFSAAAAHPAQLAGAARAALAQWAAGQR</sequence>
<protein>
    <submittedName>
        <fullName evidence="1">Uncharacterized protein</fullName>
    </submittedName>
</protein>
<organism evidence="1 2">
    <name type="scientific">Kitasatospora phosalacinea</name>
    <dbReference type="NCBI Taxonomy" id="2065"/>
    <lineage>
        <taxon>Bacteria</taxon>
        <taxon>Bacillati</taxon>
        <taxon>Actinomycetota</taxon>
        <taxon>Actinomycetes</taxon>
        <taxon>Kitasatosporales</taxon>
        <taxon>Streptomycetaceae</taxon>
        <taxon>Kitasatospora</taxon>
    </lineage>
</organism>
<dbReference type="RefSeq" id="WP_033251755.1">
    <property type="nucleotide sequence ID" value="NZ_BSRX01000033.1"/>
</dbReference>
<dbReference type="OrthoDB" id="4350962at2"/>
<gene>
    <name evidence="1" type="ORF">Kpho01_50710</name>
</gene>
<dbReference type="AlphaFoldDB" id="A0A9W6URZ4"/>
<evidence type="ECO:0000313" key="1">
    <source>
        <dbReference type="EMBL" id="GLW57060.1"/>
    </source>
</evidence>
<accession>A0A9W6URZ4</accession>
<evidence type="ECO:0000313" key="2">
    <source>
        <dbReference type="Proteomes" id="UP001165143"/>
    </source>
</evidence>
<comment type="caution">
    <text evidence="1">The sequence shown here is derived from an EMBL/GenBank/DDBJ whole genome shotgun (WGS) entry which is preliminary data.</text>
</comment>